<feature type="region of interest" description="Disordered" evidence="1">
    <location>
        <begin position="1"/>
        <end position="72"/>
    </location>
</feature>
<dbReference type="AlphaFoldDB" id="A0A1N6FUB5"/>
<protein>
    <recommendedName>
        <fullName evidence="5">Membrane-anchored ribosome-binding protein, inhibits growth in stationary phase, ElaB/YqjD/DUF883 family</fullName>
    </recommendedName>
</protein>
<name>A0A1N6FUB5_9SPHN</name>
<keyword evidence="2" id="KW-0812">Transmembrane</keyword>
<dbReference type="Proteomes" id="UP000185192">
    <property type="component" value="Unassembled WGS sequence"/>
</dbReference>
<dbReference type="RefSeq" id="WP_074205560.1">
    <property type="nucleotide sequence ID" value="NZ_FSQW01000002.1"/>
</dbReference>
<evidence type="ECO:0000256" key="1">
    <source>
        <dbReference type="SAM" id="MobiDB-lite"/>
    </source>
</evidence>
<feature type="compositionally biased region" description="Basic residues" evidence="1">
    <location>
        <begin position="15"/>
        <end position="35"/>
    </location>
</feature>
<keyword evidence="4" id="KW-1185">Reference proteome</keyword>
<feature type="transmembrane region" description="Helical" evidence="2">
    <location>
        <begin position="162"/>
        <end position="179"/>
    </location>
</feature>
<dbReference type="STRING" id="1123272.SAMN02745824_2547"/>
<keyword evidence="2" id="KW-0472">Membrane</keyword>
<evidence type="ECO:0000313" key="3">
    <source>
        <dbReference type="EMBL" id="SIN98807.1"/>
    </source>
</evidence>
<gene>
    <name evidence="3" type="ORF">SAMN02745824_2547</name>
</gene>
<evidence type="ECO:0000313" key="4">
    <source>
        <dbReference type="Proteomes" id="UP000185192"/>
    </source>
</evidence>
<keyword evidence="2" id="KW-1133">Transmembrane helix</keyword>
<accession>A0A1N6FUB5</accession>
<evidence type="ECO:0008006" key="5">
    <source>
        <dbReference type="Google" id="ProtNLM"/>
    </source>
</evidence>
<organism evidence="3 4">
    <name type="scientific">Parasphingorhabdus marina DSM 22363</name>
    <dbReference type="NCBI Taxonomy" id="1123272"/>
    <lineage>
        <taxon>Bacteria</taxon>
        <taxon>Pseudomonadati</taxon>
        <taxon>Pseudomonadota</taxon>
        <taxon>Alphaproteobacteria</taxon>
        <taxon>Sphingomonadales</taxon>
        <taxon>Sphingomonadaceae</taxon>
        <taxon>Parasphingorhabdus</taxon>
    </lineage>
</organism>
<sequence>MATEQDKKPASAKPAAKKAATRKPAAKKTAAKKTAAKTTTARKSTTRKKTTPKPSAPLKAGATRAAASESKIIDTDNLKNKAIDKARAAANQGKERTGDAIGNLGKLIDDSARTLDENVGEKYGDYARSAADAVHTFADKLDQKDVDEMVEDARQFVRKSPAVAIGAAAVVGFLVSRLIKSGMDDRS</sequence>
<proteinExistence type="predicted"/>
<dbReference type="OrthoDB" id="7426580at2"/>
<reference evidence="4" key="1">
    <citation type="submission" date="2016-11" db="EMBL/GenBank/DDBJ databases">
        <authorList>
            <person name="Varghese N."/>
            <person name="Submissions S."/>
        </authorList>
    </citation>
    <scope>NUCLEOTIDE SEQUENCE [LARGE SCALE GENOMIC DNA]</scope>
    <source>
        <strain evidence="4">DSM 22363</strain>
    </source>
</reference>
<dbReference type="EMBL" id="FSQW01000002">
    <property type="protein sequence ID" value="SIN98807.1"/>
    <property type="molecule type" value="Genomic_DNA"/>
</dbReference>
<evidence type="ECO:0000256" key="2">
    <source>
        <dbReference type="SAM" id="Phobius"/>
    </source>
</evidence>